<dbReference type="Proteomes" id="UP000230423">
    <property type="component" value="Unassembled WGS sequence"/>
</dbReference>
<protein>
    <submittedName>
        <fullName evidence="1">Uncharacterized protein</fullName>
    </submittedName>
</protein>
<sequence length="124" mass="13806">MSQSLLIIFLFRSSSVISPRKSTTSFFVGQDDRYDIGSIDARLNYWGYPGVESVAAGKIRDLSDYPYLIKVDYKPVLESNSSLIEGDCPAGWFLAGLEEFKSCFLFVGAAATYTDAVLYCEVNR</sequence>
<name>A0A2G9TAH4_TELCI</name>
<dbReference type="SUPFAM" id="SSF56436">
    <property type="entry name" value="C-type lectin-like"/>
    <property type="match status" value="1"/>
</dbReference>
<dbReference type="OrthoDB" id="536948at2759"/>
<evidence type="ECO:0000313" key="2">
    <source>
        <dbReference type="Proteomes" id="UP000230423"/>
    </source>
</evidence>
<dbReference type="InterPro" id="IPR016187">
    <property type="entry name" value="CTDL_fold"/>
</dbReference>
<keyword evidence="2" id="KW-1185">Reference proteome</keyword>
<dbReference type="EMBL" id="KZ391322">
    <property type="protein sequence ID" value="PIO54888.1"/>
    <property type="molecule type" value="Genomic_DNA"/>
</dbReference>
<reference evidence="1 2" key="1">
    <citation type="submission" date="2015-09" db="EMBL/GenBank/DDBJ databases">
        <title>Draft genome of the parasitic nematode Teladorsagia circumcincta isolate WARC Sus (inbred).</title>
        <authorList>
            <person name="Mitreva M."/>
        </authorList>
    </citation>
    <scope>NUCLEOTIDE SEQUENCE [LARGE SCALE GENOMIC DNA]</scope>
    <source>
        <strain evidence="1 2">S</strain>
    </source>
</reference>
<dbReference type="AlphaFoldDB" id="A0A2G9TAH4"/>
<gene>
    <name evidence="1" type="ORF">TELCIR_23737</name>
</gene>
<proteinExistence type="predicted"/>
<evidence type="ECO:0000313" key="1">
    <source>
        <dbReference type="EMBL" id="PIO54888.1"/>
    </source>
</evidence>
<organism evidence="1 2">
    <name type="scientific">Teladorsagia circumcincta</name>
    <name type="common">Brown stomach worm</name>
    <name type="synonym">Ostertagia circumcincta</name>
    <dbReference type="NCBI Taxonomy" id="45464"/>
    <lineage>
        <taxon>Eukaryota</taxon>
        <taxon>Metazoa</taxon>
        <taxon>Ecdysozoa</taxon>
        <taxon>Nematoda</taxon>
        <taxon>Chromadorea</taxon>
        <taxon>Rhabditida</taxon>
        <taxon>Rhabditina</taxon>
        <taxon>Rhabditomorpha</taxon>
        <taxon>Strongyloidea</taxon>
        <taxon>Trichostrongylidae</taxon>
        <taxon>Teladorsagia</taxon>
    </lineage>
</organism>
<accession>A0A2G9TAH4</accession>